<sequence length="194" mass="21848">MPHEYCKRVRGVYGELSRGISENLGLDESYIHNTLKVEDGFQILIGNLYPPSPQPELSMGLPPHSYHGFLTLLIESQIGGLQIQHNHKWINVKAIPNFFLVNTGSQLEILSNGKYKSNVHRATVNNKATRVSIAVANGPSLEDIVGPAPELIDNESNPPRYMPMKYKDYMELQQSNRLDGKTCLDHVKIQRDQV</sequence>
<dbReference type="PANTHER" id="PTHR47991">
    <property type="entry name" value="OXOGLUTARATE/IRON-DEPENDENT DIOXYGENASE"/>
    <property type="match status" value="1"/>
</dbReference>
<dbReference type="InterPro" id="IPR027443">
    <property type="entry name" value="IPNS-like_sf"/>
</dbReference>
<dbReference type="InterPro" id="IPR005123">
    <property type="entry name" value="Oxoglu/Fe-dep_dioxygenase_dom"/>
</dbReference>
<evidence type="ECO:0000313" key="4">
    <source>
        <dbReference type="EMBL" id="KAK6945780.1"/>
    </source>
</evidence>
<evidence type="ECO:0000259" key="3">
    <source>
        <dbReference type="PROSITE" id="PS51471"/>
    </source>
</evidence>
<dbReference type="InterPro" id="IPR050295">
    <property type="entry name" value="Plant_2OG-oxidoreductases"/>
</dbReference>
<dbReference type="InterPro" id="IPR044861">
    <property type="entry name" value="IPNS-like_FE2OG_OXY"/>
</dbReference>
<dbReference type="GO" id="GO:0051213">
    <property type="term" value="F:dioxygenase activity"/>
    <property type="evidence" value="ECO:0007669"/>
    <property type="project" value="UniProtKB-KW"/>
</dbReference>
<dbReference type="SUPFAM" id="SSF51197">
    <property type="entry name" value="Clavaminate synthase-like"/>
    <property type="match status" value="1"/>
</dbReference>
<keyword evidence="5" id="KW-1185">Reference proteome</keyword>
<comment type="caution">
    <text evidence="4">The sequence shown here is derived from an EMBL/GenBank/DDBJ whole genome shotgun (WGS) entry which is preliminary data.</text>
</comment>
<dbReference type="Gene3D" id="2.60.120.330">
    <property type="entry name" value="B-lactam Antibiotic, Isopenicillin N Synthase, Chain"/>
    <property type="match status" value="1"/>
</dbReference>
<evidence type="ECO:0000256" key="1">
    <source>
        <dbReference type="ARBA" id="ARBA00022723"/>
    </source>
</evidence>
<name>A0AAN8ZUJ8_9MAGN</name>
<accession>A0AAN8ZUJ8</accession>
<dbReference type="FunFam" id="2.60.120.330:FF:000154">
    <property type="entry name" value="Uncharacterized protein"/>
    <property type="match status" value="1"/>
</dbReference>
<protein>
    <submittedName>
        <fullName evidence="4">Isopenicillin N synthase-like, Fe(2+) 2OG dioxygenase domain</fullName>
    </submittedName>
</protein>
<dbReference type="Proteomes" id="UP001370490">
    <property type="component" value="Unassembled WGS sequence"/>
</dbReference>
<reference evidence="4 5" key="1">
    <citation type="submission" date="2023-12" db="EMBL/GenBank/DDBJ databases">
        <title>A high-quality genome assembly for Dillenia turbinata (Dilleniales).</title>
        <authorList>
            <person name="Chanderbali A."/>
        </authorList>
    </citation>
    <scope>NUCLEOTIDE SEQUENCE [LARGE SCALE GENOMIC DNA]</scope>
    <source>
        <strain evidence="4">LSX21</strain>
        <tissue evidence="4">Leaf</tissue>
    </source>
</reference>
<dbReference type="Pfam" id="PF03171">
    <property type="entry name" value="2OG-FeII_Oxy"/>
    <property type="match status" value="1"/>
</dbReference>
<organism evidence="4 5">
    <name type="scientific">Dillenia turbinata</name>
    <dbReference type="NCBI Taxonomy" id="194707"/>
    <lineage>
        <taxon>Eukaryota</taxon>
        <taxon>Viridiplantae</taxon>
        <taxon>Streptophyta</taxon>
        <taxon>Embryophyta</taxon>
        <taxon>Tracheophyta</taxon>
        <taxon>Spermatophyta</taxon>
        <taxon>Magnoliopsida</taxon>
        <taxon>eudicotyledons</taxon>
        <taxon>Gunneridae</taxon>
        <taxon>Pentapetalae</taxon>
        <taxon>Dilleniales</taxon>
        <taxon>Dilleniaceae</taxon>
        <taxon>Dillenia</taxon>
    </lineage>
</organism>
<evidence type="ECO:0000256" key="2">
    <source>
        <dbReference type="ARBA" id="ARBA00023004"/>
    </source>
</evidence>
<proteinExistence type="predicted"/>
<keyword evidence="4" id="KW-0560">Oxidoreductase</keyword>
<gene>
    <name evidence="4" type="ORF">RJ641_013324</name>
</gene>
<dbReference type="AlphaFoldDB" id="A0AAN8ZUJ8"/>
<dbReference type="GO" id="GO:0046872">
    <property type="term" value="F:metal ion binding"/>
    <property type="evidence" value="ECO:0007669"/>
    <property type="project" value="UniProtKB-KW"/>
</dbReference>
<keyword evidence="1" id="KW-0479">Metal-binding</keyword>
<dbReference type="EMBL" id="JBAMMX010000002">
    <property type="protein sequence ID" value="KAK6945780.1"/>
    <property type="molecule type" value="Genomic_DNA"/>
</dbReference>
<keyword evidence="2" id="KW-0408">Iron</keyword>
<keyword evidence="4" id="KW-0223">Dioxygenase</keyword>
<feature type="domain" description="Fe2OG dioxygenase" evidence="3">
    <location>
        <begin position="39"/>
        <end position="139"/>
    </location>
</feature>
<evidence type="ECO:0000313" key="5">
    <source>
        <dbReference type="Proteomes" id="UP001370490"/>
    </source>
</evidence>
<dbReference type="PROSITE" id="PS51471">
    <property type="entry name" value="FE2OG_OXY"/>
    <property type="match status" value="1"/>
</dbReference>